<evidence type="ECO:0000313" key="2">
    <source>
        <dbReference type="EMBL" id="QRF05054.1"/>
    </source>
</evidence>
<proteinExistence type="predicted"/>
<dbReference type="AlphaFoldDB" id="A0A2P1BT44"/>
<keyword evidence="2" id="KW-0378">Hydrolase</keyword>
<gene>
    <name evidence="2" type="ORF">G9U55_24765</name>
</gene>
<dbReference type="EMBL" id="MG243704">
    <property type="protein sequence ID" value="AVI57430.1"/>
    <property type="molecule type" value="Genomic_DNA"/>
</dbReference>
<sequence length="373" mass="40900">MNDLAELKQYVVAHARAQNIPAAHHQGILDRIRTDEDGTPGSWVRELTLAGDRLAEEDDLLGAFQQYNLARFPYVDGEARRTALERCVTTFDRWRHSAPVPITPFTARLPDGEVRCWSTGLDSGTPRPLLVFLGGIVSIKEQWAPLLGQIAGLGMAGLVTELPGVGENTLPYDADSWTMLPRLLDAAGAPESTYVVALSFSGHLALRASLEDSRIKGVVGAGAPVRRFFTDAAWQRRVPRLTLDTLAHLTGSAPEKLSDHLAGWALDDDQLRAVTAQIGMVASRRDEIIPLEDWELLRRHVPSLRFLAHDDVHGSPRHLTETSLWTFLTLLRMRGEGGPARARLHEALRAERARLRAVADATPGRAPLAGSTA</sequence>
<reference evidence="1" key="1">
    <citation type="journal article" date="2018" name="Microb. Cell Fact.">
        <title>Characterization and heterologous expression of the neoabyssomicin/abyssomicin biosynthetic gene cluster from Streptomyces koyangensis SCSIO 5802.</title>
        <authorList>
            <person name="Tu J."/>
            <person name="Li S."/>
            <person name="Chen J."/>
            <person name="Song Y."/>
            <person name="Fu S."/>
            <person name="Ju J."/>
            <person name="Li Q."/>
        </authorList>
    </citation>
    <scope>NUCLEOTIDE SEQUENCE</scope>
    <source>
        <strain evidence="1">SCSIO 5802</strain>
    </source>
</reference>
<evidence type="ECO:0000313" key="3">
    <source>
        <dbReference type="Proteomes" id="UP000596311"/>
    </source>
</evidence>
<accession>A0A2P1BT44</accession>
<organism evidence="1">
    <name type="scientific">Streptomyces koyangensis</name>
    <dbReference type="NCBI Taxonomy" id="188770"/>
    <lineage>
        <taxon>Bacteria</taxon>
        <taxon>Bacillati</taxon>
        <taxon>Actinomycetota</taxon>
        <taxon>Actinomycetes</taxon>
        <taxon>Kitasatosporales</taxon>
        <taxon>Streptomycetaceae</taxon>
        <taxon>Streptomyces</taxon>
        <taxon>Streptomyces aurantiacus group</taxon>
    </lineage>
</organism>
<dbReference type="SUPFAM" id="SSF53474">
    <property type="entry name" value="alpha/beta-Hydrolases"/>
    <property type="match status" value="1"/>
</dbReference>
<dbReference type="GO" id="GO:0016787">
    <property type="term" value="F:hydrolase activity"/>
    <property type="evidence" value="ECO:0007669"/>
    <property type="project" value="UniProtKB-KW"/>
</dbReference>
<dbReference type="RefSeq" id="WP_203215851.1">
    <property type="nucleotide sequence ID" value="NZ_CP049945.1"/>
</dbReference>
<dbReference type="EMBL" id="CP049945">
    <property type="protein sequence ID" value="QRF05054.1"/>
    <property type="molecule type" value="Genomic_DNA"/>
</dbReference>
<dbReference type="Pfam" id="PF06500">
    <property type="entry name" value="FrsA-like"/>
    <property type="match status" value="1"/>
</dbReference>
<protein>
    <submittedName>
        <fullName evidence="1">AbmA5</fullName>
    </submittedName>
    <submittedName>
        <fullName evidence="2">Alpha/beta hydrolase</fullName>
    </submittedName>
</protein>
<evidence type="ECO:0000313" key="1">
    <source>
        <dbReference type="EMBL" id="AVI57430.1"/>
    </source>
</evidence>
<reference evidence="2 3" key="2">
    <citation type="submission" date="2020-03" db="EMBL/GenBank/DDBJ databases">
        <title>Genome mining and metabolic profiling illuminate the polycyclic tetramate macrolactams from Streptomyces koyangensis SCSIO 5802.</title>
        <authorList>
            <person name="Ding W."/>
        </authorList>
    </citation>
    <scope>NUCLEOTIDE SEQUENCE [LARGE SCALE GENOMIC DNA]</scope>
    <source>
        <strain evidence="2 3">SCSIO 5802</strain>
    </source>
</reference>
<dbReference type="Gene3D" id="3.40.50.1820">
    <property type="entry name" value="alpha/beta hydrolase"/>
    <property type="match status" value="1"/>
</dbReference>
<dbReference type="Proteomes" id="UP000596311">
    <property type="component" value="Chromosome"/>
</dbReference>
<dbReference type="InterPro" id="IPR010520">
    <property type="entry name" value="FrsA-like"/>
</dbReference>
<name>A0A2P1BT44_9ACTN</name>
<keyword evidence="3" id="KW-1185">Reference proteome</keyword>
<dbReference type="InterPro" id="IPR029058">
    <property type="entry name" value="AB_hydrolase_fold"/>
</dbReference>